<dbReference type="Gene3D" id="3.40.50.300">
    <property type="entry name" value="P-loop containing nucleotide triphosphate hydrolases"/>
    <property type="match status" value="1"/>
</dbReference>
<keyword evidence="7" id="KW-1185">Reference proteome</keyword>
<dbReference type="InterPro" id="IPR056534">
    <property type="entry name" value="Beta-prop_NWD2_C"/>
</dbReference>
<organism evidence="6 7">
    <name type="scientific">Mizuhopecten yessoensis</name>
    <name type="common">Japanese scallop</name>
    <name type="synonym">Patinopecten yessoensis</name>
    <dbReference type="NCBI Taxonomy" id="6573"/>
    <lineage>
        <taxon>Eukaryota</taxon>
        <taxon>Metazoa</taxon>
        <taxon>Spiralia</taxon>
        <taxon>Lophotrochozoa</taxon>
        <taxon>Mollusca</taxon>
        <taxon>Bivalvia</taxon>
        <taxon>Autobranchia</taxon>
        <taxon>Pteriomorphia</taxon>
        <taxon>Pectinida</taxon>
        <taxon>Pectinoidea</taxon>
        <taxon>Pectinidae</taxon>
        <taxon>Mizuhopecten</taxon>
    </lineage>
</organism>
<dbReference type="PROSITE" id="PS50082">
    <property type="entry name" value="WD_REPEATS_2"/>
    <property type="match status" value="1"/>
</dbReference>
<keyword evidence="1 3" id="KW-0853">WD repeat</keyword>
<dbReference type="STRING" id="6573.A0A210PU69"/>
<sequence length="1680" mass="190025">MEGANPPEGAAPEPGGQAGDLPPEEQEKLQKVLSGCLGNLPALSSKIVRIFTSSTFTDTTIERNALMENVYPKLKEYLRERYGLEFQVVDMRWGVRDEATDDHMTTQLCMQEIDNCQRLSIGPNFVVFLGQKYGYRPLPTFIVATEFEMIRECVKSVKDEIEVLDKWYMKDENTVPAVYVLQPISSILTNFNNKRHQRLQELDQNTWWETFLKLQRIMRKAAQVLFITKKLDREQMHNYFMSVTEREVERGILKANNVQDHCLAYVREIANINPTMYRFAYKFVDFAARNIDGEAQKLLQVLRDDKLTKKMPESNLVRFKVDWGREGIDKDTHKEYLENFTNHFHTSIAKLVDDAMAKHERLSSDPVFTEALQHLHACTKYCKVFQGRGDIVKKIEEHIVGPSNRPFILHGESGCGKTSLTAKGASQIKSWFPEEREPMLVIRFLGTTPNSSSIIPLLTSLCKQICVLYDAPMDDIPDELAPLIHHFKTLLNLATEEKPLVLILDSLDQLSGADGAHQLAWLPAQLPPNVKMILSTLPRLYGILDTIRIMIEPDENYVAVLPLGENLSGTILKFWLKNGNKAITDAQWDLVNEAFTKCNLPLMVKLVFDQICTWKSYTKPSTTVLQFTIHDSIMKLYERIEIQHGKTLVAHAFGYITAGKSGVSESELEDLLSLDEKVLNDVYQYHLPPVRRIPPLLWTRIRSDLPGYLSEREADGVNVVGWYHRQFIEAAKERYFRNLNFVSTVHANLSEYFLGIWGGGVPKPFEYTEGQRRMFKLDEMKGESDRKVPIQRLIFTSDGTVTRFNLRKLSELPYHLVRSHQYEDLYSTVLFNYKWLHAKMSSMPLQSVLADFEDLLEHVYQKDVKLIADAIRLSSSILNHYPDMLGPQIIGRLLPYYQQNTNIRSLIQQCDSDGLEDCALVPAHHCLHTPGGPLQYSLEGHPFAPFGIGTTSNGRYLVSVSNKFIIWDLLNGEVFRNVVPGIGGIMSNLSICENDKYAASFTNNNQVVICTIMTGDYRIITPVMNGKTASIIGTSISNAHIAIWTSQEWYLYNTQGEMLSKHDTPLKMPLIHVDLGNDDKTYLICKSGTENDTEMALEVQDQSIEPFEFHSGISVNKEKNVLYTCIEISDNAVAVYKREDSVWRYDRTLGDNFDKVFALTLSEDENYLVATIALGYKLWNLKTDALVQLKLPPGTRNIPTKNQLFTLVVFTKHNHFVVAGVRKNMYVWDTKQGNMVKVLDAHFGRIISLRAVSSGCNKVISSSIDKTIKVWNFDNILEDVHSIDRMEKPIETIDLASETHYGVTTSRNCIGVWNLGTGKLELSLETKSVVSLAVITKDGKYVAAAESGKLLIWEVSQESASKVIIHKDIQQLLMNEGDSRVIALAKEGFNKGKVTAYTFPEGEQVYTFEYNLRVFKPGVLTIDGSFFAVLATDKSGDVLGVYHAKSGTHLYNLGLKYNNYKPVQSMRAMRHDPHQIVLVDEEKGNVIDLKKKTVPRSVSRWNGMAMKNGKFGLYAPNRGGLQLLELKTGKTVRTFIPRVAEGVFSIDVLFTQNDRHVVYYHSGHRTIRVFRVSDGKMVANFKAHAEVKAMVSTAEGETVVIGAVDGSFTVLSIADPEYEESVEFLQCLPSRNLQSNTSNGYRTANGDIVQGKNSMGTALQVARFVAKARQAQKSRACVIS</sequence>
<evidence type="ECO:0000259" key="5">
    <source>
        <dbReference type="PROSITE" id="PS50837"/>
    </source>
</evidence>
<dbReference type="SMART" id="SM00320">
    <property type="entry name" value="WD40"/>
    <property type="match status" value="6"/>
</dbReference>
<dbReference type="Pfam" id="PF05729">
    <property type="entry name" value="NACHT"/>
    <property type="match status" value="1"/>
</dbReference>
<dbReference type="OrthoDB" id="2325716at2759"/>
<dbReference type="InterPro" id="IPR001680">
    <property type="entry name" value="WD40_rpt"/>
</dbReference>
<dbReference type="InterPro" id="IPR011047">
    <property type="entry name" value="Quinoprotein_ADH-like_sf"/>
</dbReference>
<dbReference type="InterPro" id="IPR015943">
    <property type="entry name" value="WD40/YVTN_repeat-like_dom_sf"/>
</dbReference>
<dbReference type="PROSITE" id="PS00678">
    <property type="entry name" value="WD_REPEATS_1"/>
    <property type="match status" value="1"/>
</dbReference>
<name>A0A210PU69_MIZYE</name>
<dbReference type="Gene3D" id="1.25.40.370">
    <property type="match status" value="1"/>
</dbReference>
<dbReference type="Pfam" id="PF23586">
    <property type="entry name" value="Beta-prop_NWD2_C"/>
    <property type="match status" value="1"/>
</dbReference>
<accession>A0A210PU69</accession>
<dbReference type="SUPFAM" id="SSF82171">
    <property type="entry name" value="DPP6 N-terminal domain-like"/>
    <property type="match status" value="1"/>
</dbReference>
<dbReference type="Gene3D" id="2.130.10.10">
    <property type="entry name" value="YVTN repeat-like/Quinoprotein amine dehydrogenase"/>
    <property type="match status" value="3"/>
</dbReference>
<dbReference type="PANTHER" id="PTHR19871:SF14">
    <property type="entry name" value="DUF4062 DOMAIN-CONTAINING PROTEIN"/>
    <property type="match status" value="1"/>
</dbReference>
<dbReference type="Proteomes" id="UP000242188">
    <property type="component" value="Unassembled WGS sequence"/>
</dbReference>
<evidence type="ECO:0000256" key="3">
    <source>
        <dbReference type="PROSITE-ProRule" id="PRU00221"/>
    </source>
</evidence>
<feature type="domain" description="NACHT" evidence="5">
    <location>
        <begin position="405"/>
        <end position="538"/>
    </location>
</feature>
<evidence type="ECO:0000256" key="1">
    <source>
        <dbReference type="ARBA" id="ARBA00022574"/>
    </source>
</evidence>
<dbReference type="PANTHER" id="PTHR19871">
    <property type="entry name" value="BETA TRANSDUCIN-RELATED PROTEIN"/>
    <property type="match status" value="1"/>
</dbReference>
<comment type="caution">
    <text evidence="6">The sequence shown here is derived from an EMBL/GenBank/DDBJ whole genome shotgun (WGS) entry which is preliminary data.</text>
</comment>
<dbReference type="SUPFAM" id="SSF52540">
    <property type="entry name" value="P-loop containing nucleoside triphosphate hydrolases"/>
    <property type="match status" value="1"/>
</dbReference>
<proteinExistence type="predicted"/>
<keyword evidence="2" id="KW-0677">Repeat</keyword>
<dbReference type="EMBL" id="NEDP02005493">
    <property type="protein sequence ID" value="OWF40028.1"/>
    <property type="molecule type" value="Genomic_DNA"/>
</dbReference>
<evidence type="ECO:0000256" key="2">
    <source>
        <dbReference type="ARBA" id="ARBA00022737"/>
    </source>
</evidence>
<dbReference type="InterPro" id="IPR019775">
    <property type="entry name" value="WD40_repeat_CS"/>
</dbReference>
<dbReference type="SUPFAM" id="SSF50998">
    <property type="entry name" value="Quinoprotein alcohol dehydrogenase-like"/>
    <property type="match status" value="1"/>
</dbReference>
<feature type="repeat" description="WD" evidence="3">
    <location>
        <begin position="1239"/>
        <end position="1275"/>
    </location>
</feature>
<dbReference type="PROSITE" id="PS50837">
    <property type="entry name" value="NACHT"/>
    <property type="match status" value="1"/>
</dbReference>
<evidence type="ECO:0000313" key="6">
    <source>
        <dbReference type="EMBL" id="OWF40028.1"/>
    </source>
</evidence>
<dbReference type="InterPro" id="IPR052752">
    <property type="entry name" value="NACHT-WD_repeat"/>
</dbReference>
<reference evidence="6 7" key="1">
    <citation type="journal article" date="2017" name="Nat. Ecol. Evol.">
        <title>Scallop genome provides insights into evolution of bilaterian karyotype and development.</title>
        <authorList>
            <person name="Wang S."/>
            <person name="Zhang J."/>
            <person name="Jiao W."/>
            <person name="Li J."/>
            <person name="Xun X."/>
            <person name="Sun Y."/>
            <person name="Guo X."/>
            <person name="Huan P."/>
            <person name="Dong B."/>
            <person name="Zhang L."/>
            <person name="Hu X."/>
            <person name="Sun X."/>
            <person name="Wang J."/>
            <person name="Zhao C."/>
            <person name="Wang Y."/>
            <person name="Wang D."/>
            <person name="Huang X."/>
            <person name="Wang R."/>
            <person name="Lv J."/>
            <person name="Li Y."/>
            <person name="Zhang Z."/>
            <person name="Liu B."/>
            <person name="Lu W."/>
            <person name="Hui Y."/>
            <person name="Liang J."/>
            <person name="Zhou Z."/>
            <person name="Hou R."/>
            <person name="Li X."/>
            <person name="Liu Y."/>
            <person name="Li H."/>
            <person name="Ning X."/>
            <person name="Lin Y."/>
            <person name="Zhao L."/>
            <person name="Xing Q."/>
            <person name="Dou J."/>
            <person name="Li Y."/>
            <person name="Mao J."/>
            <person name="Guo H."/>
            <person name="Dou H."/>
            <person name="Li T."/>
            <person name="Mu C."/>
            <person name="Jiang W."/>
            <person name="Fu Q."/>
            <person name="Fu X."/>
            <person name="Miao Y."/>
            <person name="Liu J."/>
            <person name="Yu Q."/>
            <person name="Li R."/>
            <person name="Liao H."/>
            <person name="Li X."/>
            <person name="Kong Y."/>
            <person name="Jiang Z."/>
            <person name="Chourrout D."/>
            <person name="Li R."/>
            <person name="Bao Z."/>
        </authorList>
    </citation>
    <scope>NUCLEOTIDE SEQUENCE [LARGE SCALE GENOMIC DNA]</scope>
    <source>
        <strain evidence="6 7">PY_sf001</strain>
    </source>
</reference>
<dbReference type="Pfam" id="PF25469">
    <property type="entry name" value="WHD_NWD1"/>
    <property type="match status" value="1"/>
</dbReference>
<evidence type="ECO:0000256" key="4">
    <source>
        <dbReference type="SAM" id="MobiDB-lite"/>
    </source>
</evidence>
<feature type="region of interest" description="Disordered" evidence="4">
    <location>
        <begin position="1"/>
        <end position="25"/>
    </location>
</feature>
<dbReference type="InterPro" id="IPR007111">
    <property type="entry name" value="NACHT_NTPase"/>
</dbReference>
<protein>
    <recommendedName>
        <fullName evidence="5">NACHT domain-containing protein</fullName>
    </recommendedName>
</protein>
<feature type="compositionally biased region" description="Low complexity" evidence="4">
    <location>
        <begin position="1"/>
        <end position="15"/>
    </location>
</feature>
<dbReference type="Pfam" id="PF00400">
    <property type="entry name" value="WD40"/>
    <property type="match status" value="1"/>
</dbReference>
<dbReference type="InterPro" id="IPR027417">
    <property type="entry name" value="P-loop_NTPase"/>
</dbReference>
<dbReference type="InterPro" id="IPR057588">
    <property type="entry name" value="NWD1/2-like_WH"/>
</dbReference>
<dbReference type="Pfam" id="PF13271">
    <property type="entry name" value="DUF4062"/>
    <property type="match status" value="1"/>
</dbReference>
<gene>
    <name evidence="6" type="ORF">KP79_PYT19717</name>
</gene>
<dbReference type="InterPro" id="IPR025139">
    <property type="entry name" value="DUF4062"/>
</dbReference>
<evidence type="ECO:0000313" key="7">
    <source>
        <dbReference type="Proteomes" id="UP000242188"/>
    </source>
</evidence>